<protein>
    <submittedName>
        <fullName evidence="2">Uncharacterized protein</fullName>
    </submittedName>
</protein>
<name>A0A139AIS0_GONPJ</name>
<evidence type="ECO:0000313" key="2">
    <source>
        <dbReference type="EMBL" id="KXS16702.1"/>
    </source>
</evidence>
<gene>
    <name evidence="2" type="ORF">M427DRAFT_31100</name>
</gene>
<dbReference type="Proteomes" id="UP000070544">
    <property type="component" value="Unassembled WGS sequence"/>
</dbReference>
<reference evidence="2 3" key="1">
    <citation type="journal article" date="2015" name="Genome Biol. Evol.">
        <title>Phylogenomic analyses indicate that early fungi evolved digesting cell walls of algal ancestors of land plants.</title>
        <authorList>
            <person name="Chang Y."/>
            <person name="Wang S."/>
            <person name="Sekimoto S."/>
            <person name="Aerts A.L."/>
            <person name="Choi C."/>
            <person name="Clum A."/>
            <person name="LaButti K.M."/>
            <person name="Lindquist E.A."/>
            <person name="Yee Ngan C."/>
            <person name="Ohm R.A."/>
            <person name="Salamov A.A."/>
            <person name="Grigoriev I.V."/>
            <person name="Spatafora J.W."/>
            <person name="Berbee M.L."/>
        </authorList>
    </citation>
    <scope>NUCLEOTIDE SEQUENCE [LARGE SCALE GENOMIC DNA]</scope>
    <source>
        <strain evidence="2 3">JEL478</strain>
    </source>
</reference>
<dbReference type="AlphaFoldDB" id="A0A139AIS0"/>
<organism evidence="2 3">
    <name type="scientific">Gonapodya prolifera (strain JEL478)</name>
    <name type="common">Monoblepharis prolifera</name>
    <dbReference type="NCBI Taxonomy" id="1344416"/>
    <lineage>
        <taxon>Eukaryota</taxon>
        <taxon>Fungi</taxon>
        <taxon>Fungi incertae sedis</taxon>
        <taxon>Chytridiomycota</taxon>
        <taxon>Chytridiomycota incertae sedis</taxon>
        <taxon>Monoblepharidomycetes</taxon>
        <taxon>Monoblepharidales</taxon>
        <taxon>Gonapodyaceae</taxon>
        <taxon>Gonapodya</taxon>
    </lineage>
</organism>
<sequence length="268" mass="29548">MPGGASEPQGDREPDKVSDLDYLLAYYKKYLPKKQTQSDSSDEDGTKPPAKRPVNARQKRNVIKHTRYCNHPAVPCAQPEPLEMNIEASESHKPVVIENTDYGADPNLYVDHVACKNAQIQYHQYTPPMTLAAVRRTVRTTAEMFTMVTTKEMLLPAGLGTLTTVTPLEHHVHKKLEGANVCILANPILTARDNLSVPNSFCHVKDGVVAVGIENWSDRPARPKDAEPVLEFDRQGILMTAMANPTLGTACDDIDGLDLSTPYSLTSK</sequence>
<keyword evidence="3" id="KW-1185">Reference proteome</keyword>
<dbReference type="EMBL" id="KQ965751">
    <property type="protein sequence ID" value="KXS16702.1"/>
    <property type="molecule type" value="Genomic_DNA"/>
</dbReference>
<feature type="region of interest" description="Disordered" evidence="1">
    <location>
        <begin position="33"/>
        <end position="59"/>
    </location>
</feature>
<proteinExistence type="predicted"/>
<evidence type="ECO:0000313" key="3">
    <source>
        <dbReference type="Proteomes" id="UP000070544"/>
    </source>
</evidence>
<accession>A0A139AIS0</accession>
<evidence type="ECO:0000256" key="1">
    <source>
        <dbReference type="SAM" id="MobiDB-lite"/>
    </source>
</evidence>